<name>A0A0L7TCR4_9GAMM</name>
<organism evidence="2 3">
    <name type="scientific">Winslowiella iniecta</name>
    <dbReference type="NCBI Taxonomy" id="1560201"/>
    <lineage>
        <taxon>Bacteria</taxon>
        <taxon>Pseudomonadati</taxon>
        <taxon>Pseudomonadota</taxon>
        <taxon>Gammaproteobacteria</taxon>
        <taxon>Enterobacterales</taxon>
        <taxon>Erwiniaceae</taxon>
        <taxon>Winslowiella</taxon>
    </lineage>
</organism>
<evidence type="ECO:0000313" key="3">
    <source>
        <dbReference type="Proteomes" id="UP000036851"/>
    </source>
</evidence>
<evidence type="ECO:0000313" key="4">
    <source>
        <dbReference type="Proteomes" id="UP000037088"/>
    </source>
</evidence>
<accession>A0A0L7TCR4</accession>
<dbReference type="EMBL" id="JRXF01000016">
    <property type="protein sequence ID" value="KOC93164.1"/>
    <property type="molecule type" value="Genomic_DNA"/>
</dbReference>
<protein>
    <submittedName>
        <fullName evidence="2">Uncharacterized protein</fullName>
    </submittedName>
</protein>
<comment type="caution">
    <text evidence="2">The sequence shown here is derived from an EMBL/GenBank/DDBJ whole genome shotgun (WGS) entry which is preliminary data.</text>
</comment>
<dbReference type="Proteomes" id="UP000036851">
    <property type="component" value="Unassembled WGS sequence"/>
</dbReference>
<dbReference type="OrthoDB" id="6606875at2"/>
<sequence>MVNNAPCFIIPEDIKTRRHQMVNNGLMISRLINGSYETVWVAPIMARSNYFPVILDQCLVNVFDDWQERQYAIDTGIWFDNEIEQRLYHAEFLLLRDPETQQLNLSERKMLR</sequence>
<proteinExistence type="predicted"/>
<dbReference type="Proteomes" id="UP000037088">
    <property type="component" value="Unassembled WGS sequence"/>
</dbReference>
<keyword evidence="4" id="KW-1185">Reference proteome</keyword>
<gene>
    <name evidence="1" type="ORF">NG42_04430</name>
    <name evidence="2" type="ORF">NG43_11200</name>
</gene>
<reference evidence="3 4" key="1">
    <citation type="journal article" date="2015" name="Int. J. Syst. Evol. Microbiol.">
        <title>Erwinia iniecta sp. nov., isolated from Russian wheat aphids (Diuraphis noxia).</title>
        <authorList>
            <person name="Campillo T."/>
            <person name="Luna E."/>
            <person name="Portier P."/>
            <person name="Fischer-Le Saux M."/>
            <person name="Lapitan N."/>
            <person name="Tisserat N.A."/>
            <person name="Leach J.E."/>
        </authorList>
    </citation>
    <scope>NUCLEOTIDE SEQUENCE [LARGE SCALE GENOMIC DNA]</scope>
    <source>
        <strain evidence="1 4">B120</strain>
        <strain evidence="2 3">B149</strain>
    </source>
</reference>
<dbReference type="PATRIC" id="fig|1560201.3.peg.957"/>
<evidence type="ECO:0000313" key="1">
    <source>
        <dbReference type="EMBL" id="KOC91500.1"/>
    </source>
</evidence>
<dbReference type="EMBL" id="JRXE01000005">
    <property type="protein sequence ID" value="KOC91500.1"/>
    <property type="molecule type" value="Genomic_DNA"/>
</dbReference>
<dbReference type="AlphaFoldDB" id="A0A0L7TCR4"/>
<evidence type="ECO:0000313" key="2">
    <source>
        <dbReference type="EMBL" id="KOC93164.1"/>
    </source>
</evidence>